<proteinExistence type="predicted"/>
<name>A0A2P6TSK6_CHLSO</name>
<dbReference type="STRING" id="3076.A0A2P6TSK6"/>
<protein>
    <submittedName>
        <fullName evidence="1">Glycosyl transferase family 1</fullName>
    </submittedName>
</protein>
<accession>A0A2P6TSK6</accession>
<keyword evidence="2" id="KW-1185">Reference proteome</keyword>
<gene>
    <name evidence="1" type="ORF">C2E21_4309</name>
</gene>
<keyword evidence="1" id="KW-0808">Transferase</keyword>
<evidence type="ECO:0000313" key="1">
    <source>
        <dbReference type="EMBL" id="PRW57036.1"/>
    </source>
</evidence>
<dbReference type="SUPFAM" id="SSF53756">
    <property type="entry name" value="UDP-Glycosyltransferase/glycogen phosphorylase"/>
    <property type="match status" value="1"/>
</dbReference>
<sequence length="427" mass="46282">MGTEALQLVLGLDKFTEYAGRVWISTHGDLDSYEVFNGLGSGVQRRLVGMVRAAEAATWEDARSAIIVCHSEPGAWALPQPLYETRPCPPIPLGEAAYVVARAMFESDRLSKLHVERCNQMGEVWVPTEFHRSIFAASGVQPAKLQVVPEPVDTAFFDPTKHKPLPLPLGLRVFGPAWPHPKLAGSGAAAAQADGGKGGGQAEPFVFLSVFKWEARKGWDVLLRAFLSAFTAADNVLLLLHTKPFHSEPDFPQQMQAWARKELGQTVAGDTSRLPSVYVLSDHIPQSHFPRLYKSADAFVLPTRGEGWGLPIVEAMSMGLPVIATNWSGPTAYLDSGVGYPLPIEGLVTVGPDGGAFAGHRWADPSAQQLVRLMKHVVAHRQEAAARGLAARRRMASRYSPDAVAEVVAQQLRQIEIGLAAGQRRAG</sequence>
<dbReference type="Proteomes" id="UP000239899">
    <property type="component" value="Unassembled WGS sequence"/>
</dbReference>
<dbReference type="Gene3D" id="3.40.50.2000">
    <property type="entry name" value="Glycogen Phosphorylase B"/>
    <property type="match status" value="1"/>
</dbReference>
<dbReference type="EMBL" id="LHPG02000007">
    <property type="protein sequence ID" value="PRW57036.1"/>
    <property type="molecule type" value="Genomic_DNA"/>
</dbReference>
<dbReference type="OrthoDB" id="2193793at2759"/>
<comment type="caution">
    <text evidence="1">The sequence shown here is derived from an EMBL/GenBank/DDBJ whole genome shotgun (WGS) entry which is preliminary data.</text>
</comment>
<reference evidence="1 2" key="1">
    <citation type="journal article" date="2018" name="Plant J.">
        <title>Genome sequences of Chlorella sorokiniana UTEX 1602 and Micractinium conductrix SAG 241.80: implications to maltose excretion by a green alga.</title>
        <authorList>
            <person name="Arriola M.B."/>
            <person name="Velmurugan N."/>
            <person name="Zhang Y."/>
            <person name="Plunkett M.H."/>
            <person name="Hondzo H."/>
            <person name="Barney B.M."/>
        </authorList>
    </citation>
    <scope>NUCLEOTIDE SEQUENCE [LARGE SCALE GENOMIC DNA]</scope>
    <source>
        <strain evidence="2">UTEX 1602</strain>
    </source>
</reference>
<dbReference type="Pfam" id="PF13692">
    <property type="entry name" value="Glyco_trans_1_4"/>
    <property type="match status" value="1"/>
</dbReference>
<dbReference type="AlphaFoldDB" id="A0A2P6TSK6"/>
<dbReference type="CDD" id="cd03801">
    <property type="entry name" value="GT4_PimA-like"/>
    <property type="match status" value="1"/>
</dbReference>
<dbReference type="PANTHER" id="PTHR46656">
    <property type="entry name" value="PUTATIVE-RELATED"/>
    <property type="match status" value="1"/>
</dbReference>
<evidence type="ECO:0000313" key="2">
    <source>
        <dbReference type="Proteomes" id="UP000239899"/>
    </source>
</evidence>
<dbReference type="PANTHER" id="PTHR46656:SF3">
    <property type="entry name" value="PUTATIVE-RELATED"/>
    <property type="match status" value="1"/>
</dbReference>
<organism evidence="1 2">
    <name type="scientific">Chlorella sorokiniana</name>
    <name type="common">Freshwater green alga</name>
    <dbReference type="NCBI Taxonomy" id="3076"/>
    <lineage>
        <taxon>Eukaryota</taxon>
        <taxon>Viridiplantae</taxon>
        <taxon>Chlorophyta</taxon>
        <taxon>core chlorophytes</taxon>
        <taxon>Trebouxiophyceae</taxon>
        <taxon>Chlorellales</taxon>
        <taxon>Chlorellaceae</taxon>
        <taxon>Chlorella clade</taxon>
        <taxon>Chlorella</taxon>
    </lineage>
</organism>
<dbReference type="GO" id="GO:0016740">
    <property type="term" value="F:transferase activity"/>
    <property type="evidence" value="ECO:0007669"/>
    <property type="project" value="UniProtKB-KW"/>
</dbReference>